<feature type="compositionally biased region" description="Low complexity" evidence="1">
    <location>
        <begin position="44"/>
        <end position="53"/>
    </location>
</feature>
<dbReference type="EMBL" id="CP039348">
    <property type="protein sequence ID" value="QCD90015.1"/>
    <property type="molecule type" value="Genomic_DNA"/>
</dbReference>
<evidence type="ECO:0000313" key="2">
    <source>
        <dbReference type="EMBL" id="QCD90015.1"/>
    </source>
</evidence>
<proteinExistence type="predicted"/>
<accession>A0A4D6LNR5</accession>
<protein>
    <submittedName>
        <fullName evidence="2">Uncharacterized protein</fullName>
    </submittedName>
</protein>
<gene>
    <name evidence="2" type="ORF">DEO72_LG4g967</name>
</gene>
<reference evidence="2 3" key="1">
    <citation type="submission" date="2019-04" db="EMBL/GenBank/DDBJ databases">
        <title>An improved genome assembly and genetic linkage map for asparagus bean, Vigna unguiculata ssp. sesquipedialis.</title>
        <authorList>
            <person name="Xia Q."/>
            <person name="Zhang R."/>
            <person name="Dong Y."/>
        </authorList>
    </citation>
    <scope>NUCLEOTIDE SEQUENCE [LARGE SCALE GENOMIC DNA]</scope>
    <source>
        <tissue evidence="2">Leaf</tissue>
    </source>
</reference>
<name>A0A4D6LNR5_VIGUN</name>
<organism evidence="2 3">
    <name type="scientific">Vigna unguiculata</name>
    <name type="common">Cowpea</name>
    <dbReference type="NCBI Taxonomy" id="3917"/>
    <lineage>
        <taxon>Eukaryota</taxon>
        <taxon>Viridiplantae</taxon>
        <taxon>Streptophyta</taxon>
        <taxon>Embryophyta</taxon>
        <taxon>Tracheophyta</taxon>
        <taxon>Spermatophyta</taxon>
        <taxon>Magnoliopsida</taxon>
        <taxon>eudicotyledons</taxon>
        <taxon>Gunneridae</taxon>
        <taxon>Pentapetalae</taxon>
        <taxon>rosids</taxon>
        <taxon>fabids</taxon>
        <taxon>Fabales</taxon>
        <taxon>Fabaceae</taxon>
        <taxon>Papilionoideae</taxon>
        <taxon>50 kb inversion clade</taxon>
        <taxon>NPAAA clade</taxon>
        <taxon>indigoferoid/millettioid clade</taxon>
        <taxon>Phaseoleae</taxon>
        <taxon>Vigna</taxon>
    </lineage>
</organism>
<sequence>MRTAAAVDAHNNDDGRAQQAAVALDVHNNEVDAHISDDDNCSGRTQQRQRQLRWTRTTTTKVATVDAHSTDGGCAEQRCQREQHEEDETTTRIRGNQWLAKRNAKKIIYFPNFKP</sequence>
<keyword evidence="3" id="KW-1185">Reference proteome</keyword>
<dbReference type="Proteomes" id="UP000501690">
    <property type="component" value="Linkage Group LG4"/>
</dbReference>
<dbReference type="AlphaFoldDB" id="A0A4D6LNR5"/>
<evidence type="ECO:0000313" key="3">
    <source>
        <dbReference type="Proteomes" id="UP000501690"/>
    </source>
</evidence>
<feature type="region of interest" description="Disordered" evidence="1">
    <location>
        <begin position="34"/>
        <end position="53"/>
    </location>
</feature>
<feature type="region of interest" description="Disordered" evidence="1">
    <location>
        <begin position="67"/>
        <end position="91"/>
    </location>
</feature>
<evidence type="ECO:0000256" key="1">
    <source>
        <dbReference type="SAM" id="MobiDB-lite"/>
    </source>
</evidence>